<protein>
    <recommendedName>
        <fullName evidence="2">Copper metallochaperone, bacterial analog of Cox17 protein</fullName>
    </recommendedName>
</protein>
<evidence type="ECO:0000313" key="1">
    <source>
        <dbReference type="EMBL" id="VAW51260.1"/>
    </source>
</evidence>
<dbReference type="InterPro" id="IPR058248">
    <property type="entry name" value="Lxx211020-like"/>
</dbReference>
<dbReference type="AlphaFoldDB" id="A0A3B0WFN9"/>
<reference evidence="1" key="1">
    <citation type="submission" date="2018-06" db="EMBL/GenBank/DDBJ databases">
        <authorList>
            <person name="Zhirakovskaya E."/>
        </authorList>
    </citation>
    <scope>NUCLEOTIDE SEQUENCE</scope>
</reference>
<evidence type="ECO:0008006" key="2">
    <source>
        <dbReference type="Google" id="ProtNLM"/>
    </source>
</evidence>
<dbReference type="SUPFAM" id="SSF110087">
    <property type="entry name" value="DR1885-like metal-binding protein"/>
    <property type="match status" value="1"/>
</dbReference>
<organism evidence="1">
    <name type="scientific">hydrothermal vent metagenome</name>
    <dbReference type="NCBI Taxonomy" id="652676"/>
    <lineage>
        <taxon>unclassified sequences</taxon>
        <taxon>metagenomes</taxon>
        <taxon>ecological metagenomes</taxon>
    </lineage>
</organism>
<dbReference type="Gene3D" id="2.60.40.1890">
    <property type="entry name" value="PCu(A)C copper chaperone"/>
    <property type="match status" value="1"/>
</dbReference>
<proteinExistence type="predicted"/>
<dbReference type="EMBL" id="UOFD01000026">
    <property type="protein sequence ID" value="VAW51260.1"/>
    <property type="molecule type" value="Genomic_DNA"/>
</dbReference>
<gene>
    <name evidence="1" type="ORF">MNBD_GAMMA06-1083</name>
</gene>
<dbReference type="InterPro" id="IPR036182">
    <property type="entry name" value="PCuAC_sf"/>
</dbReference>
<dbReference type="PANTHER" id="PTHR36302:SF1">
    <property type="entry name" value="COPPER CHAPERONE PCU(A)C"/>
    <property type="match status" value="1"/>
</dbReference>
<accession>A0A3B0WFN9</accession>
<name>A0A3B0WFN9_9ZZZZ</name>
<dbReference type="Pfam" id="PF04314">
    <property type="entry name" value="PCuAC"/>
    <property type="match status" value="1"/>
</dbReference>
<sequence length="146" mass="16183">MSKKILSALILLISSFTTPLYADEASISIENAWIAEAPPASKTMVAYMTIKNTGNKTVTITKAECGLFSNLEFHESTHKNGTAKMIRHDEIKIPPHKSVQLKQGGKHLMLFNPKQSLKTGDRARMKLTTKSHDTKTIVITVKKATF</sequence>
<dbReference type="InterPro" id="IPR007410">
    <property type="entry name" value="LpqE-like"/>
</dbReference>
<dbReference type="PANTHER" id="PTHR36302">
    <property type="entry name" value="BLR7088 PROTEIN"/>
    <property type="match status" value="1"/>
</dbReference>